<evidence type="ECO:0000313" key="2">
    <source>
        <dbReference type="Proteomes" id="UP000640786"/>
    </source>
</evidence>
<dbReference type="Pfam" id="PF05135">
    <property type="entry name" value="Phage_connect_1"/>
    <property type="match status" value="1"/>
</dbReference>
<proteinExistence type="predicted"/>
<dbReference type="EMBL" id="JACSQO010000020">
    <property type="protein sequence ID" value="MBD7946411.1"/>
    <property type="molecule type" value="Genomic_DNA"/>
</dbReference>
<name>A0ABR8RF51_9BACI</name>
<sequence length="101" mass="12107">MNELEKKDLLNEVKSYLRITWNEEDPDIQKMIDRAISYFKSIAGTDVDFVDDGQNRQLLLDRCRYMRNHVIEEFEENFKSEIINLQFRLYKVAEDIIDGTI</sequence>
<dbReference type="RefSeq" id="WP_191697998.1">
    <property type="nucleotide sequence ID" value="NZ_JACSQO010000020.1"/>
</dbReference>
<dbReference type="InterPro" id="IPR021146">
    <property type="entry name" value="Phage_gp6-like_head-tail"/>
</dbReference>
<keyword evidence="2" id="KW-1185">Reference proteome</keyword>
<gene>
    <name evidence="1" type="ORF">H9650_20145</name>
</gene>
<dbReference type="Proteomes" id="UP000640786">
    <property type="component" value="Unassembled WGS sequence"/>
</dbReference>
<dbReference type="Gene3D" id="1.10.3230.30">
    <property type="entry name" value="Phage gp6-like head-tail connector protein"/>
    <property type="match status" value="1"/>
</dbReference>
<dbReference type="NCBIfam" id="TIGR01560">
    <property type="entry name" value="put_DNA_pack"/>
    <property type="match status" value="1"/>
</dbReference>
<evidence type="ECO:0000313" key="1">
    <source>
        <dbReference type="EMBL" id="MBD7946411.1"/>
    </source>
</evidence>
<protein>
    <submittedName>
        <fullName evidence="1">Phage gp6-like head-tail connector protein</fullName>
    </submittedName>
</protein>
<accession>A0ABR8RF51</accession>
<reference evidence="1 2" key="1">
    <citation type="submission" date="2020-08" db="EMBL/GenBank/DDBJ databases">
        <title>A Genomic Blueprint of the Chicken Gut Microbiome.</title>
        <authorList>
            <person name="Gilroy R."/>
            <person name="Ravi A."/>
            <person name="Getino M."/>
            <person name="Pursley I."/>
            <person name="Horton D.L."/>
            <person name="Alikhan N.-F."/>
            <person name="Baker D."/>
            <person name="Gharbi K."/>
            <person name="Hall N."/>
            <person name="Watson M."/>
            <person name="Adriaenssens E.M."/>
            <person name="Foster-Nyarko E."/>
            <person name="Jarju S."/>
            <person name="Secka A."/>
            <person name="Antonio M."/>
            <person name="Oren A."/>
            <person name="Chaudhuri R."/>
            <person name="La Ragione R.M."/>
            <person name="Hildebrand F."/>
            <person name="Pallen M.J."/>
        </authorList>
    </citation>
    <scope>NUCLEOTIDE SEQUENCE [LARGE SCALE GENOMIC DNA]</scope>
    <source>
        <strain evidence="1 2">Sa2BUA9</strain>
    </source>
</reference>
<dbReference type="InterPro" id="IPR006450">
    <property type="entry name" value="Phage_HK97_gp6-like"/>
</dbReference>
<comment type="caution">
    <text evidence="1">The sequence shown here is derived from an EMBL/GenBank/DDBJ whole genome shotgun (WGS) entry which is preliminary data.</text>
</comment>
<organism evidence="1 2">
    <name type="scientific">Psychrobacillus faecigallinarum</name>
    <dbReference type="NCBI Taxonomy" id="2762235"/>
    <lineage>
        <taxon>Bacteria</taxon>
        <taxon>Bacillati</taxon>
        <taxon>Bacillota</taxon>
        <taxon>Bacilli</taxon>
        <taxon>Bacillales</taxon>
        <taxon>Bacillaceae</taxon>
        <taxon>Psychrobacillus</taxon>
    </lineage>
</organism>